<dbReference type="Proteomes" id="UP000185221">
    <property type="component" value="Unassembled WGS sequence"/>
</dbReference>
<dbReference type="SUPFAM" id="SSF52540">
    <property type="entry name" value="P-loop containing nucleoside triphosphate hydrolases"/>
    <property type="match status" value="1"/>
</dbReference>
<evidence type="ECO:0000313" key="2">
    <source>
        <dbReference type="Proteomes" id="UP000185221"/>
    </source>
</evidence>
<organism evidence="1 2">
    <name type="scientific">Algoriphagus halophilus</name>
    <dbReference type="NCBI Taxonomy" id="226505"/>
    <lineage>
        <taxon>Bacteria</taxon>
        <taxon>Pseudomonadati</taxon>
        <taxon>Bacteroidota</taxon>
        <taxon>Cytophagia</taxon>
        <taxon>Cytophagales</taxon>
        <taxon>Cyclobacteriaceae</taxon>
        <taxon>Algoriphagus</taxon>
    </lineage>
</organism>
<dbReference type="RefSeq" id="WP_074224552.1">
    <property type="nucleotide sequence ID" value="NZ_FSRC01000001.1"/>
</dbReference>
<dbReference type="STRING" id="226505.SAMN05444394_1865"/>
<proteinExistence type="predicted"/>
<dbReference type="EMBL" id="FSRC01000001">
    <property type="protein sequence ID" value="SIN79611.1"/>
    <property type="molecule type" value="Genomic_DNA"/>
</dbReference>
<accession>A0A1N6E9H8</accession>
<reference evidence="2" key="1">
    <citation type="submission" date="2016-11" db="EMBL/GenBank/DDBJ databases">
        <authorList>
            <person name="Varghese N."/>
            <person name="Submissions S."/>
        </authorList>
    </citation>
    <scope>NUCLEOTIDE SEQUENCE [LARGE SCALE GENOMIC DNA]</scope>
    <source>
        <strain evidence="2">DSM 15292</strain>
    </source>
</reference>
<dbReference type="InterPro" id="IPR027417">
    <property type="entry name" value="P-loop_NTPase"/>
</dbReference>
<protein>
    <recommendedName>
        <fullName evidence="3">Sulfotransferase family protein</fullName>
    </recommendedName>
</protein>
<gene>
    <name evidence="1" type="ORF">SAMN05444394_1865</name>
</gene>
<keyword evidence="2" id="KW-1185">Reference proteome</keyword>
<evidence type="ECO:0008006" key="3">
    <source>
        <dbReference type="Google" id="ProtNLM"/>
    </source>
</evidence>
<sequence length="256" mass="30423">MKKKLIFIGGASRSGTTLIGNVFSNCANAVFLGELFRFFIYRNNDDSRKVPSEHTSCGCGVPVYKCPYNVYNNLIHDFPYNPNLYSKVRMSNFFYKLNKNDLDYIRNYNYYIFNKFKDSTFFVDSSKMGKLYKILKLFHSESYFIWVYRPYKEVVDSWSKEKSYLGSKSYFSSAKLFAIEVFWSFLAYYTTKSKNRLFLNFNNFRKDPNFYISQFNKMTDMSIPYFEDRHMKIINLNHSMAGNPSKGDQVYDIYLK</sequence>
<dbReference type="AlphaFoldDB" id="A0A1N6E9H8"/>
<evidence type="ECO:0000313" key="1">
    <source>
        <dbReference type="EMBL" id="SIN79611.1"/>
    </source>
</evidence>
<name>A0A1N6E9H8_9BACT</name>
<dbReference type="Gene3D" id="3.40.50.300">
    <property type="entry name" value="P-loop containing nucleotide triphosphate hydrolases"/>
    <property type="match status" value="1"/>
</dbReference>
<dbReference type="OrthoDB" id="7062607at2"/>